<organism evidence="2 3">
    <name type="scientific">Bacillus solimangrovi</name>
    <dbReference type="NCBI Taxonomy" id="1305675"/>
    <lineage>
        <taxon>Bacteria</taxon>
        <taxon>Bacillati</taxon>
        <taxon>Bacillota</taxon>
        <taxon>Bacilli</taxon>
        <taxon>Bacillales</taxon>
        <taxon>Bacillaceae</taxon>
        <taxon>Bacillus</taxon>
    </lineage>
</organism>
<dbReference type="Proteomes" id="UP000095209">
    <property type="component" value="Unassembled WGS sequence"/>
</dbReference>
<dbReference type="InterPro" id="IPR051532">
    <property type="entry name" value="Ester_Hydrolysis_Enzymes"/>
</dbReference>
<gene>
    <name evidence="2" type="ORF">BFG57_01805</name>
</gene>
<dbReference type="InterPro" id="IPR036514">
    <property type="entry name" value="SGNH_hydro_sf"/>
</dbReference>
<dbReference type="RefSeq" id="WP_069717202.1">
    <property type="nucleotide sequence ID" value="NZ_MJEH01000022.1"/>
</dbReference>
<dbReference type="STRING" id="1305675.BFG57_01805"/>
<comment type="caution">
    <text evidence="2">The sequence shown here is derived from an EMBL/GenBank/DDBJ whole genome shotgun (WGS) entry which is preliminary data.</text>
</comment>
<dbReference type="Gene3D" id="3.40.50.1110">
    <property type="entry name" value="SGNH hydrolase"/>
    <property type="match status" value="1"/>
</dbReference>
<feature type="domain" description="SGNH hydrolase-type esterase" evidence="1">
    <location>
        <begin position="90"/>
        <end position="281"/>
    </location>
</feature>
<evidence type="ECO:0000259" key="1">
    <source>
        <dbReference type="Pfam" id="PF13472"/>
    </source>
</evidence>
<dbReference type="PANTHER" id="PTHR30383:SF27">
    <property type="entry name" value="SPORE GERMINATION LIPASE LIPC"/>
    <property type="match status" value="1"/>
</dbReference>
<dbReference type="GO" id="GO:0004622">
    <property type="term" value="F:phosphatidylcholine lysophospholipase activity"/>
    <property type="evidence" value="ECO:0007669"/>
    <property type="project" value="TreeGrafter"/>
</dbReference>
<evidence type="ECO:0000313" key="3">
    <source>
        <dbReference type="Proteomes" id="UP000095209"/>
    </source>
</evidence>
<accession>A0A1E5LFB7</accession>
<keyword evidence="3" id="KW-1185">Reference proteome</keyword>
<name>A0A1E5LFB7_9BACI</name>
<dbReference type="InterPro" id="IPR013830">
    <property type="entry name" value="SGNH_hydro"/>
</dbReference>
<proteinExistence type="predicted"/>
<dbReference type="Pfam" id="PF13472">
    <property type="entry name" value="Lipase_GDSL_2"/>
    <property type="match status" value="1"/>
</dbReference>
<evidence type="ECO:0000313" key="2">
    <source>
        <dbReference type="EMBL" id="OEH92760.1"/>
    </source>
</evidence>
<dbReference type="PANTHER" id="PTHR30383">
    <property type="entry name" value="THIOESTERASE 1/PROTEASE 1/LYSOPHOSPHOLIPASE L1"/>
    <property type="match status" value="1"/>
</dbReference>
<dbReference type="EMBL" id="MJEH01000022">
    <property type="protein sequence ID" value="OEH92760.1"/>
    <property type="molecule type" value="Genomic_DNA"/>
</dbReference>
<dbReference type="SUPFAM" id="SSF52266">
    <property type="entry name" value="SGNH hydrolase"/>
    <property type="match status" value="1"/>
</dbReference>
<dbReference type="OrthoDB" id="252349at2"/>
<sequence>MKQIMFTLTVIGIFIISITFTIKVFIQPVPPLHVQDAMSKPLIGSTYFSIMKDFDARTNIYEKNSSSSFSSEVMKTSINFLVKDDVNITAIGDSLTQGVGDETKNGGYVGILENMLSNNKQGIVMNIDNFGKRGNRTDQLLKRLEQKELVNSLKKADIVLITIGANDVMKVVKSNFTELQYHNFIKAQSGYEKRLRDIFNKVNEINSNASIYLLGIYNPFEEYFSNIPEIDTIMNDWNILSSNITDEYENVTFIPIGDIFSKSRENLLAEDQFHPNLNGYAFIAKRVFTIIEEDISKNEIQNH</sequence>
<reference evidence="2 3" key="1">
    <citation type="submission" date="2016-08" db="EMBL/GenBank/DDBJ databases">
        <title>Genome of Bacillus solimangrovi GH2-4.</title>
        <authorList>
            <person name="Lim S."/>
            <person name="Kim B.-C."/>
        </authorList>
    </citation>
    <scope>NUCLEOTIDE SEQUENCE [LARGE SCALE GENOMIC DNA]</scope>
    <source>
        <strain evidence="2 3">GH2-4</strain>
    </source>
</reference>
<protein>
    <recommendedName>
        <fullName evidence="1">SGNH hydrolase-type esterase domain-containing protein</fullName>
    </recommendedName>
</protein>
<dbReference type="AlphaFoldDB" id="A0A1E5LFB7"/>
<dbReference type="CDD" id="cd04506">
    <property type="entry name" value="SGNH_hydrolase_YpmR_like"/>
    <property type="match status" value="1"/>
</dbReference>